<name>A0A7W2ICH3_9BURK</name>
<dbReference type="GO" id="GO:0015031">
    <property type="term" value="P:protein transport"/>
    <property type="evidence" value="ECO:0007669"/>
    <property type="project" value="UniProtKB-KW"/>
</dbReference>
<evidence type="ECO:0000313" key="13">
    <source>
        <dbReference type="Proteomes" id="UP000534388"/>
    </source>
</evidence>
<evidence type="ECO:0000256" key="2">
    <source>
        <dbReference type="ARBA" id="ARBA00006555"/>
    </source>
</evidence>
<dbReference type="InterPro" id="IPR037682">
    <property type="entry name" value="TonB_C"/>
</dbReference>
<protein>
    <submittedName>
        <fullName evidence="12">TonB family protein</fullName>
    </submittedName>
</protein>
<dbReference type="Gene3D" id="3.30.1150.10">
    <property type="match status" value="2"/>
</dbReference>
<keyword evidence="5" id="KW-0997">Cell inner membrane</keyword>
<organism evidence="12 13">
    <name type="scientific">Rugamonas brunnea</name>
    <dbReference type="NCBI Taxonomy" id="2758569"/>
    <lineage>
        <taxon>Bacteria</taxon>
        <taxon>Pseudomonadati</taxon>
        <taxon>Pseudomonadota</taxon>
        <taxon>Betaproteobacteria</taxon>
        <taxon>Burkholderiales</taxon>
        <taxon>Oxalobacteraceae</taxon>
        <taxon>Telluria group</taxon>
        <taxon>Rugamonas</taxon>
    </lineage>
</organism>
<dbReference type="AlphaFoldDB" id="A0A7W2ICH3"/>
<dbReference type="Pfam" id="PF03544">
    <property type="entry name" value="TonB_C"/>
    <property type="match status" value="2"/>
</dbReference>
<dbReference type="NCBIfam" id="TIGR01352">
    <property type="entry name" value="tonB_Cterm"/>
    <property type="match status" value="2"/>
</dbReference>
<feature type="domain" description="TonB C-terminal" evidence="11">
    <location>
        <begin position="133"/>
        <end position="223"/>
    </location>
</feature>
<reference evidence="12 13" key="1">
    <citation type="submission" date="2020-07" db="EMBL/GenBank/DDBJ databases">
        <title>Novel species isolated from subtropical streams in China.</title>
        <authorList>
            <person name="Lu H."/>
        </authorList>
    </citation>
    <scope>NUCLEOTIDE SEQUENCE [LARGE SCALE GENOMIC DNA]</scope>
    <source>
        <strain evidence="12 13">LX20W</strain>
    </source>
</reference>
<dbReference type="PANTHER" id="PTHR33446:SF2">
    <property type="entry name" value="PROTEIN TONB"/>
    <property type="match status" value="1"/>
</dbReference>
<keyword evidence="6" id="KW-0812">Transmembrane</keyword>
<evidence type="ECO:0000256" key="7">
    <source>
        <dbReference type="ARBA" id="ARBA00022927"/>
    </source>
</evidence>
<keyword evidence="13" id="KW-1185">Reference proteome</keyword>
<keyword evidence="10" id="KW-0732">Signal</keyword>
<dbReference type="GO" id="GO:0055085">
    <property type="term" value="P:transmembrane transport"/>
    <property type="evidence" value="ECO:0007669"/>
    <property type="project" value="InterPro"/>
</dbReference>
<keyword evidence="9" id="KW-0472">Membrane</keyword>
<comment type="subcellular location">
    <subcellularLocation>
        <location evidence="1">Cell inner membrane</location>
        <topology evidence="1">Single-pass membrane protein</topology>
        <orientation evidence="1">Periplasmic side</orientation>
    </subcellularLocation>
</comment>
<evidence type="ECO:0000256" key="1">
    <source>
        <dbReference type="ARBA" id="ARBA00004383"/>
    </source>
</evidence>
<evidence type="ECO:0000256" key="10">
    <source>
        <dbReference type="SAM" id="SignalP"/>
    </source>
</evidence>
<feature type="domain" description="TonB C-terminal" evidence="11">
    <location>
        <begin position="41"/>
        <end position="135"/>
    </location>
</feature>
<proteinExistence type="inferred from homology"/>
<accession>A0A7W2ICH3</accession>
<feature type="signal peptide" evidence="10">
    <location>
        <begin position="1"/>
        <end position="28"/>
    </location>
</feature>
<dbReference type="SUPFAM" id="SSF74653">
    <property type="entry name" value="TolA/TonB C-terminal domain"/>
    <property type="match status" value="2"/>
</dbReference>
<dbReference type="InterPro" id="IPR006260">
    <property type="entry name" value="TonB/TolA_C"/>
</dbReference>
<dbReference type="PROSITE" id="PS52015">
    <property type="entry name" value="TONB_CTD"/>
    <property type="match status" value="2"/>
</dbReference>
<keyword evidence="3" id="KW-0813">Transport</keyword>
<evidence type="ECO:0000256" key="3">
    <source>
        <dbReference type="ARBA" id="ARBA00022448"/>
    </source>
</evidence>
<dbReference type="Proteomes" id="UP000534388">
    <property type="component" value="Unassembled WGS sequence"/>
</dbReference>
<sequence>MTNVFKKIVRTHTYRLIFFLSCSSTAMAAAHAAAEPIDAAIASAGVALNAACTPQWPNMQTDLRGGGKTRLTVVVDEKGEVSQSKLDASSGQNTLDEAVRTAAEKCKFTPLLQDGIPVKHSFIIRYSWMPGQTPAPLRARATCEKPKYPEAARRREQQGTVTMKFLIGVDGSVLDAKIAQSSGFPLLDEAALAGVAKCPFEAAMVDGKPEQTWMQVKYAWTLQ</sequence>
<evidence type="ECO:0000259" key="11">
    <source>
        <dbReference type="PROSITE" id="PS52015"/>
    </source>
</evidence>
<dbReference type="RefSeq" id="WP_182164243.1">
    <property type="nucleotide sequence ID" value="NZ_JACEZT010000010.1"/>
</dbReference>
<dbReference type="PANTHER" id="PTHR33446">
    <property type="entry name" value="PROTEIN TONB-RELATED"/>
    <property type="match status" value="1"/>
</dbReference>
<keyword evidence="4" id="KW-1003">Cell membrane</keyword>
<evidence type="ECO:0000256" key="6">
    <source>
        <dbReference type="ARBA" id="ARBA00022692"/>
    </source>
</evidence>
<evidence type="ECO:0000256" key="4">
    <source>
        <dbReference type="ARBA" id="ARBA00022475"/>
    </source>
</evidence>
<keyword evidence="8" id="KW-1133">Transmembrane helix</keyword>
<dbReference type="EMBL" id="JACEZT010000010">
    <property type="protein sequence ID" value="MBA5638561.1"/>
    <property type="molecule type" value="Genomic_DNA"/>
</dbReference>
<comment type="similarity">
    <text evidence="2">Belongs to the TonB family.</text>
</comment>
<dbReference type="InterPro" id="IPR051045">
    <property type="entry name" value="TonB-dependent_transducer"/>
</dbReference>
<evidence type="ECO:0000313" key="12">
    <source>
        <dbReference type="EMBL" id="MBA5638561.1"/>
    </source>
</evidence>
<dbReference type="GO" id="GO:0005886">
    <property type="term" value="C:plasma membrane"/>
    <property type="evidence" value="ECO:0007669"/>
    <property type="project" value="UniProtKB-SubCell"/>
</dbReference>
<feature type="chain" id="PRO_5030785340" evidence="10">
    <location>
        <begin position="29"/>
        <end position="223"/>
    </location>
</feature>
<evidence type="ECO:0000256" key="8">
    <source>
        <dbReference type="ARBA" id="ARBA00022989"/>
    </source>
</evidence>
<gene>
    <name evidence="12" type="ORF">H3H37_15990</name>
</gene>
<evidence type="ECO:0000256" key="9">
    <source>
        <dbReference type="ARBA" id="ARBA00023136"/>
    </source>
</evidence>
<evidence type="ECO:0000256" key="5">
    <source>
        <dbReference type="ARBA" id="ARBA00022519"/>
    </source>
</evidence>
<keyword evidence="7" id="KW-0653">Protein transport</keyword>
<comment type="caution">
    <text evidence="12">The sequence shown here is derived from an EMBL/GenBank/DDBJ whole genome shotgun (WGS) entry which is preliminary data.</text>
</comment>